<feature type="domain" description="HTH tetR-type" evidence="3">
    <location>
        <begin position="6"/>
        <end position="66"/>
    </location>
</feature>
<sequence>MEMVSETTAQRILRNAEHLMASNGIASTSVRQITDASEANVASVNYYFGSKSELLLELLKDRFSQLDAELLARVNAVEKNAAGARPKVRDLTAAYFDALAHLGFNSETGQLDPFILLIQRAAAEQEEVLEKAQDFSAPGLSKLMSLLAESIPENQGQDIEIKTLLRLMFTTSVAAMPTMNAERKNDMQFSAVRDFLFAGVEAYLMRIAGKT</sequence>
<accession>A0ABR9C4F9</accession>
<dbReference type="InterPro" id="IPR001647">
    <property type="entry name" value="HTH_TetR"/>
</dbReference>
<keyword evidence="1 2" id="KW-0238">DNA-binding</keyword>
<dbReference type="InterPro" id="IPR009057">
    <property type="entry name" value="Homeodomain-like_sf"/>
</dbReference>
<dbReference type="InterPro" id="IPR050109">
    <property type="entry name" value="HTH-type_TetR-like_transc_reg"/>
</dbReference>
<dbReference type="PROSITE" id="PS01081">
    <property type="entry name" value="HTH_TETR_1"/>
    <property type="match status" value="1"/>
</dbReference>
<dbReference type="InterPro" id="IPR023772">
    <property type="entry name" value="DNA-bd_HTH_TetR-type_CS"/>
</dbReference>
<evidence type="ECO:0000313" key="4">
    <source>
        <dbReference type="EMBL" id="MBD8874728.1"/>
    </source>
</evidence>
<comment type="caution">
    <text evidence="4">The sequence shown here is derived from an EMBL/GenBank/DDBJ whole genome shotgun (WGS) entry which is preliminary data.</text>
</comment>
<feature type="DNA-binding region" description="H-T-H motif" evidence="2">
    <location>
        <begin position="29"/>
        <end position="48"/>
    </location>
</feature>
<keyword evidence="5" id="KW-1185">Reference proteome</keyword>
<organism evidence="4 5">
    <name type="scientific">Roseibium polysiphoniae</name>
    <dbReference type="NCBI Taxonomy" id="2571221"/>
    <lineage>
        <taxon>Bacteria</taxon>
        <taxon>Pseudomonadati</taxon>
        <taxon>Pseudomonadota</taxon>
        <taxon>Alphaproteobacteria</taxon>
        <taxon>Hyphomicrobiales</taxon>
        <taxon>Stappiaceae</taxon>
        <taxon>Roseibium</taxon>
    </lineage>
</organism>
<dbReference type="Gene3D" id="1.10.357.10">
    <property type="entry name" value="Tetracycline Repressor, domain 2"/>
    <property type="match status" value="1"/>
</dbReference>
<dbReference type="PROSITE" id="PS50977">
    <property type="entry name" value="HTH_TETR_2"/>
    <property type="match status" value="1"/>
</dbReference>
<name>A0ABR9C4F9_9HYPH</name>
<evidence type="ECO:0000259" key="3">
    <source>
        <dbReference type="PROSITE" id="PS50977"/>
    </source>
</evidence>
<dbReference type="EMBL" id="JACYXJ010000001">
    <property type="protein sequence ID" value="MBD8874728.1"/>
    <property type="molecule type" value="Genomic_DNA"/>
</dbReference>
<protein>
    <submittedName>
        <fullName evidence="4">TetR family transcriptional regulator</fullName>
    </submittedName>
</protein>
<reference evidence="4 5" key="1">
    <citation type="submission" date="2020-09" db="EMBL/GenBank/DDBJ databases">
        <title>The genome sequence of type strain Labrenzia polysiphoniae KACC 19711.</title>
        <authorList>
            <person name="Liu Y."/>
        </authorList>
    </citation>
    <scope>NUCLEOTIDE SEQUENCE [LARGE SCALE GENOMIC DNA]</scope>
    <source>
        <strain evidence="4 5">KACC 19711</strain>
    </source>
</reference>
<dbReference type="Proteomes" id="UP000615687">
    <property type="component" value="Unassembled WGS sequence"/>
</dbReference>
<evidence type="ECO:0000256" key="2">
    <source>
        <dbReference type="PROSITE-ProRule" id="PRU00335"/>
    </source>
</evidence>
<dbReference type="SUPFAM" id="SSF46689">
    <property type="entry name" value="Homeodomain-like"/>
    <property type="match status" value="1"/>
</dbReference>
<proteinExistence type="predicted"/>
<evidence type="ECO:0000313" key="5">
    <source>
        <dbReference type="Proteomes" id="UP000615687"/>
    </source>
</evidence>
<gene>
    <name evidence="4" type="ORF">IG617_00395</name>
</gene>
<dbReference type="PANTHER" id="PTHR30055">
    <property type="entry name" value="HTH-TYPE TRANSCRIPTIONAL REGULATOR RUTR"/>
    <property type="match status" value="1"/>
</dbReference>
<dbReference type="PANTHER" id="PTHR30055:SF219">
    <property type="entry name" value="TRANSCRIPTIONAL REGULATORY PROTEIN"/>
    <property type="match status" value="1"/>
</dbReference>
<dbReference type="Pfam" id="PF00440">
    <property type="entry name" value="TetR_N"/>
    <property type="match status" value="1"/>
</dbReference>
<evidence type="ECO:0000256" key="1">
    <source>
        <dbReference type="ARBA" id="ARBA00023125"/>
    </source>
</evidence>